<gene>
    <name evidence="2" type="ORF">C7B43_00120</name>
</gene>
<evidence type="ECO:0000313" key="2">
    <source>
        <dbReference type="EMBL" id="PSR31667.1"/>
    </source>
</evidence>
<feature type="transmembrane region" description="Helical" evidence="1">
    <location>
        <begin position="84"/>
        <end position="106"/>
    </location>
</feature>
<keyword evidence="1" id="KW-1133">Transmembrane helix</keyword>
<evidence type="ECO:0000313" key="3">
    <source>
        <dbReference type="Proteomes" id="UP000242699"/>
    </source>
</evidence>
<name>A0A2T2XB37_9FIRM</name>
<organism evidence="2 3">
    <name type="scientific">Sulfobacillus benefaciens</name>
    <dbReference type="NCBI Taxonomy" id="453960"/>
    <lineage>
        <taxon>Bacteria</taxon>
        <taxon>Bacillati</taxon>
        <taxon>Bacillota</taxon>
        <taxon>Clostridia</taxon>
        <taxon>Eubacteriales</taxon>
        <taxon>Clostridiales Family XVII. Incertae Sedis</taxon>
        <taxon>Sulfobacillus</taxon>
    </lineage>
</organism>
<keyword evidence="1" id="KW-0472">Membrane</keyword>
<keyword evidence="1" id="KW-0812">Transmembrane</keyword>
<sequence>MTNRVIAYNGCKLALSLKGSMGMLTRPNWQYLVVAAILGLIQLILGIASPFHPIFVSYILDFLIIVLAFIAGQHAKLNSGHPGWFASATGAIFGLVAGLAPFFVTITASELMKADPHASRAKVLTALKLENSAVAHSTEWLMSVFAYGILTLIIGSMGGLIMKRTRDHNAI</sequence>
<protein>
    <recommendedName>
        <fullName evidence="4">DUF4199 domain-containing protein</fullName>
    </recommendedName>
</protein>
<accession>A0A2T2XB37</accession>
<dbReference type="AlphaFoldDB" id="A0A2T2XB37"/>
<proteinExistence type="predicted"/>
<evidence type="ECO:0008006" key="4">
    <source>
        <dbReference type="Google" id="ProtNLM"/>
    </source>
</evidence>
<comment type="caution">
    <text evidence="2">The sequence shown here is derived from an EMBL/GenBank/DDBJ whole genome shotgun (WGS) entry which is preliminary data.</text>
</comment>
<evidence type="ECO:0000256" key="1">
    <source>
        <dbReference type="SAM" id="Phobius"/>
    </source>
</evidence>
<dbReference type="Proteomes" id="UP000242699">
    <property type="component" value="Unassembled WGS sequence"/>
</dbReference>
<reference evidence="2 3" key="1">
    <citation type="journal article" date="2014" name="BMC Genomics">
        <title>Comparison of environmental and isolate Sulfobacillus genomes reveals diverse carbon, sulfur, nitrogen, and hydrogen metabolisms.</title>
        <authorList>
            <person name="Justice N.B."/>
            <person name="Norman A."/>
            <person name="Brown C.T."/>
            <person name="Singh A."/>
            <person name="Thomas B.C."/>
            <person name="Banfield J.F."/>
        </authorList>
    </citation>
    <scope>NUCLEOTIDE SEQUENCE [LARGE SCALE GENOMIC DNA]</scope>
    <source>
        <strain evidence="2">AMDSBA1</strain>
    </source>
</reference>
<feature type="transmembrane region" description="Helical" evidence="1">
    <location>
        <begin position="54"/>
        <end position="72"/>
    </location>
</feature>
<dbReference type="EMBL" id="PXYT01000001">
    <property type="protein sequence ID" value="PSR31667.1"/>
    <property type="molecule type" value="Genomic_DNA"/>
</dbReference>
<feature type="transmembrane region" description="Helical" evidence="1">
    <location>
        <begin position="29"/>
        <end position="48"/>
    </location>
</feature>
<feature type="transmembrane region" description="Helical" evidence="1">
    <location>
        <begin position="140"/>
        <end position="162"/>
    </location>
</feature>